<proteinExistence type="predicted"/>
<reference evidence="3" key="2">
    <citation type="submission" date="2023-04" db="EMBL/GenBank/DDBJ databases">
        <authorList>
            <person name="Bu L."/>
            <person name="Lu L."/>
            <person name="Laidemitt M.R."/>
            <person name="Zhang S.M."/>
            <person name="Mutuku M."/>
            <person name="Mkoji G."/>
            <person name="Steinauer M."/>
            <person name="Loker E.S."/>
        </authorList>
    </citation>
    <scope>NUCLEOTIDE SEQUENCE</scope>
    <source>
        <strain evidence="3">KasaAsao</strain>
        <tissue evidence="3">Whole Snail</tissue>
    </source>
</reference>
<dbReference type="EMBL" id="JASAOG010000139">
    <property type="protein sequence ID" value="KAK0048352.1"/>
    <property type="molecule type" value="Genomic_DNA"/>
</dbReference>
<dbReference type="EMBL" id="JASAOG010000139">
    <property type="protein sequence ID" value="KAK0048351.1"/>
    <property type="molecule type" value="Genomic_DNA"/>
</dbReference>
<name>A0AAD8B6C6_BIOPF</name>
<comment type="caution">
    <text evidence="3">The sequence shown here is derived from an EMBL/GenBank/DDBJ whole genome shotgun (WGS) entry which is preliminary data.</text>
</comment>
<accession>A0AAD8B6C6</accession>
<keyword evidence="4" id="KW-1185">Reference proteome</keyword>
<sequence length="92" mass="10077">MEGESGENETKSCETINQFEALDEYEPSSSSTKKRPNKTEIGCHTALVTEHVTSALDRNQTSDREALRLMIPIAAALGHDPSSLTVSRSTIR</sequence>
<protein>
    <submittedName>
        <fullName evidence="3">Uncharacterized protein</fullName>
    </submittedName>
</protein>
<evidence type="ECO:0000313" key="2">
    <source>
        <dbReference type="EMBL" id="KAK0048351.1"/>
    </source>
</evidence>
<reference evidence="3" key="1">
    <citation type="journal article" date="2023" name="PLoS Negl. Trop. Dis.">
        <title>A genome sequence for Biomphalaria pfeifferi, the major vector snail for the human-infecting parasite Schistosoma mansoni.</title>
        <authorList>
            <person name="Bu L."/>
            <person name="Lu L."/>
            <person name="Laidemitt M.R."/>
            <person name="Zhang S.M."/>
            <person name="Mutuku M."/>
            <person name="Mkoji G."/>
            <person name="Steinauer M."/>
            <person name="Loker E.S."/>
        </authorList>
    </citation>
    <scope>NUCLEOTIDE SEQUENCE</scope>
    <source>
        <strain evidence="3">KasaAsao</strain>
    </source>
</reference>
<organism evidence="3 4">
    <name type="scientific">Biomphalaria pfeifferi</name>
    <name type="common">Bloodfluke planorb</name>
    <name type="synonym">Freshwater snail</name>
    <dbReference type="NCBI Taxonomy" id="112525"/>
    <lineage>
        <taxon>Eukaryota</taxon>
        <taxon>Metazoa</taxon>
        <taxon>Spiralia</taxon>
        <taxon>Lophotrochozoa</taxon>
        <taxon>Mollusca</taxon>
        <taxon>Gastropoda</taxon>
        <taxon>Heterobranchia</taxon>
        <taxon>Euthyneura</taxon>
        <taxon>Panpulmonata</taxon>
        <taxon>Hygrophila</taxon>
        <taxon>Lymnaeoidea</taxon>
        <taxon>Planorbidae</taxon>
        <taxon>Biomphalaria</taxon>
    </lineage>
</organism>
<gene>
    <name evidence="2" type="ORF">Bpfe_022293</name>
    <name evidence="3" type="ORF">Bpfe_022294</name>
</gene>
<feature type="region of interest" description="Disordered" evidence="1">
    <location>
        <begin position="1"/>
        <end position="40"/>
    </location>
</feature>
<dbReference type="AlphaFoldDB" id="A0AAD8B6C6"/>
<dbReference type="Proteomes" id="UP001233172">
    <property type="component" value="Unassembled WGS sequence"/>
</dbReference>
<evidence type="ECO:0000256" key="1">
    <source>
        <dbReference type="SAM" id="MobiDB-lite"/>
    </source>
</evidence>
<evidence type="ECO:0000313" key="3">
    <source>
        <dbReference type="EMBL" id="KAK0048352.1"/>
    </source>
</evidence>
<evidence type="ECO:0000313" key="4">
    <source>
        <dbReference type="Proteomes" id="UP001233172"/>
    </source>
</evidence>